<evidence type="ECO:0000256" key="3">
    <source>
        <dbReference type="ARBA" id="ARBA00022827"/>
    </source>
</evidence>
<keyword evidence="3" id="KW-0274">FAD</keyword>
<dbReference type="KEGG" id="bfu:BCIN_06g03260"/>
<dbReference type="InterPro" id="IPR045632">
    <property type="entry name" value="DUF6314"/>
</dbReference>
<dbReference type="PRINTS" id="PR00368">
    <property type="entry name" value="FADPNR"/>
</dbReference>
<evidence type="ECO:0000256" key="1">
    <source>
        <dbReference type="ARBA" id="ARBA00009183"/>
    </source>
</evidence>
<proteinExistence type="inferred from homology"/>
<dbReference type="GO" id="GO:0004499">
    <property type="term" value="F:N,N-dimethylaniline monooxygenase activity"/>
    <property type="evidence" value="ECO:0007669"/>
    <property type="project" value="InterPro"/>
</dbReference>
<dbReference type="PANTHER" id="PTHR23023">
    <property type="entry name" value="DIMETHYLANILINE MONOOXYGENASE"/>
    <property type="match status" value="1"/>
</dbReference>
<dbReference type="InterPro" id="IPR020946">
    <property type="entry name" value="Flavin_mOase-like"/>
</dbReference>
<dbReference type="InterPro" id="IPR050346">
    <property type="entry name" value="FMO-like"/>
</dbReference>
<dbReference type="SUPFAM" id="SSF51905">
    <property type="entry name" value="FAD/NAD(P)-binding domain"/>
    <property type="match status" value="1"/>
</dbReference>
<gene>
    <name evidence="6" type="ORF">BCIN_06g03260</name>
</gene>
<evidence type="ECO:0000256" key="2">
    <source>
        <dbReference type="ARBA" id="ARBA00022630"/>
    </source>
</evidence>
<dbReference type="AlphaFoldDB" id="A0A384JK65"/>
<organism evidence="6 7">
    <name type="scientific">Botryotinia fuckeliana (strain B05.10)</name>
    <name type="common">Noble rot fungus</name>
    <name type="synonym">Botrytis cinerea</name>
    <dbReference type="NCBI Taxonomy" id="332648"/>
    <lineage>
        <taxon>Eukaryota</taxon>
        <taxon>Fungi</taxon>
        <taxon>Dikarya</taxon>
        <taxon>Ascomycota</taxon>
        <taxon>Pezizomycotina</taxon>
        <taxon>Leotiomycetes</taxon>
        <taxon>Helotiales</taxon>
        <taxon>Sclerotiniaceae</taxon>
        <taxon>Botrytis</taxon>
    </lineage>
</organism>
<feature type="domain" description="DUF6314" evidence="5">
    <location>
        <begin position="590"/>
        <end position="755"/>
    </location>
</feature>
<dbReference type="InterPro" id="IPR036188">
    <property type="entry name" value="FAD/NAD-bd_sf"/>
</dbReference>
<reference evidence="6 7" key="3">
    <citation type="journal article" date="2017" name="Mol. Plant Pathol.">
        <title>A gapless genome sequence of the fungus Botrytis cinerea.</title>
        <authorList>
            <person name="Van Kan J.A."/>
            <person name="Stassen J.H."/>
            <person name="Mosbach A."/>
            <person name="Van Der Lee T.A."/>
            <person name="Faino L."/>
            <person name="Farmer A.D."/>
            <person name="Papasotiriou D.G."/>
            <person name="Zhou S."/>
            <person name="Seidl M.F."/>
            <person name="Cottam E."/>
            <person name="Edel D."/>
            <person name="Hahn M."/>
            <person name="Schwartz D.C."/>
            <person name="Dietrich R.A."/>
            <person name="Widdison S."/>
            <person name="Scalliet G."/>
        </authorList>
    </citation>
    <scope>NUCLEOTIDE SEQUENCE [LARGE SCALE GENOMIC DNA]</scope>
    <source>
        <strain evidence="6 7">B05.10</strain>
    </source>
</reference>
<dbReference type="GO" id="GO:0050660">
    <property type="term" value="F:flavin adenine dinucleotide binding"/>
    <property type="evidence" value="ECO:0007669"/>
    <property type="project" value="InterPro"/>
</dbReference>
<dbReference type="Gene3D" id="3.50.50.60">
    <property type="entry name" value="FAD/NAD(P)-binding domain"/>
    <property type="match status" value="1"/>
</dbReference>
<dbReference type="Pfam" id="PF00743">
    <property type="entry name" value="FMO-like"/>
    <property type="match status" value="1"/>
</dbReference>
<dbReference type="GO" id="GO:0050661">
    <property type="term" value="F:NADP binding"/>
    <property type="evidence" value="ECO:0007669"/>
    <property type="project" value="InterPro"/>
</dbReference>
<dbReference type="Proteomes" id="UP000001798">
    <property type="component" value="Chromosome 6"/>
</dbReference>
<dbReference type="GeneID" id="5436773"/>
<keyword evidence="7" id="KW-1185">Reference proteome</keyword>
<reference evidence="6 7" key="1">
    <citation type="journal article" date="2011" name="PLoS Genet.">
        <title>Genomic analysis of the necrotrophic fungal pathogens Sclerotinia sclerotiorum and Botrytis cinerea.</title>
        <authorList>
            <person name="Amselem J."/>
            <person name="Cuomo C.A."/>
            <person name="van Kan J.A."/>
            <person name="Viaud M."/>
            <person name="Benito E.P."/>
            <person name="Couloux A."/>
            <person name="Coutinho P.M."/>
            <person name="de Vries R.P."/>
            <person name="Dyer P.S."/>
            <person name="Fillinger S."/>
            <person name="Fournier E."/>
            <person name="Gout L."/>
            <person name="Hahn M."/>
            <person name="Kohn L."/>
            <person name="Lapalu N."/>
            <person name="Plummer K.M."/>
            <person name="Pradier J.M."/>
            <person name="Quevillon E."/>
            <person name="Sharon A."/>
            <person name="Simon A."/>
            <person name="ten Have A."/>
            <person name="Tudzynski B."/>
            <person name="Tudzynski P."/>
            <person name="Wincker P."/>
            <person name="Andrew M."/>
            <person name="Anthouard V."/>
            <person name="Beever R.E."/>
            <person name="Beffa R."/>
            <person name="Benoit I."/>
            <person name="Bouzid O."/>
            <person name="Brault B."/>
            <person name="Chen Z."/>
            <person name="Choquer M."/>
            <person name="Collemare J."/>
            <person name="Cotton P."/>
            <person name="Danchin E.G."/>
            <person name="Da Silva C."/>
            <person name="Gautier A."/>
            <person name="Giraud C."/>
            <person name="Giraud T."/>
            <person name="Gonzalez C."/>
            <person name="Grossetete S."/>
            <person name="Guldener U."/>
            <person name="Henrissat B."/>
            <person name="Howlett B.J."/>
            <person name="Kodira C."/>
            <person name="Kretschmer M."/>
            <person name="Lappartient A."/>
            <person name="Leroch M."/>
            <person name="Levis C."/>
            <person name="Mauceli E."/>
            <person name="Neuveglise C."/>
            <person name="Oeser B."/>
            <person name="Pearson M."/>
            <person name="Poulain J."/>
            <person name="Poussereau N."/>
            <person name="Quesneville H."/>
            <person name="Rascle C."/>
            <person name="Schumacher J."/>
            <person name="Segurens B."/>
            <person name="Sexton A."/>
            <person name="Silva E."/>
            <person name="Sirven C."/>
            <person name="Soanes D.M."/>
            <person name="Talbot N.J."/>
            <person name="Templeton M."/>
            <person name="Yandava C."/>
            <person name="Yarden O."/>
            <person name="Zeng Q."/>
            <person name="Rollins J.A."/>
            <person name="Lebrun M.H."/>
            <person name="Dickman M."/>
        </authorList>
    </citation>
    <scope>NUCLEOTIDE SEQUENCE [LARGE SCALE GENOMIC DNA]</scope>
    <source>
        <strain evidence="6 7">B05.10</strain>
    </source>
</reference>
<dbReference type="RefSeq" id="XP_024549236.1">
    <property type="nucleotide sequence ID" value="XM_024693450.1"/>
</dbReference>
<sequence length="755" mass="83606">MRASYTLVKMSTRTKTVCVIGAGPSGLVAAKTLTHDHPKGTFDVTVFEQSQRIGGLWPTSRDDNGLLNPDMCTNQSRHTVSFSDLAWSTPSPAFPKAWQVGKYLEDYIKMYPGYLIKTGVKVTKVEPPPNWQTASAPSGKWNVHVQDTESTESLQVHEFDQVIVATGFFGKPKIPDNLANFPAPVWHSSKLRDVNSALTDNGRLSSPKGKNIVIVGGQMSGIETAAAVALQVSSSVNSTQRPIPNAKEYKIYNVIQQPFWAMTLTLPNNPNIDGVNPEAEKIPNPAPTFLPLDLVMYNLGWKPSGPLKNSSGHISPEMANITNEFLSKYLGTDQSGVGTDHLAIVGDVRSAPPLLTVSDNYVEFVRSGDIKTIRGKVIGAALNQSNSITIEENGTQQVINDVAAVILATGFDASPSLDFLPKEILQDLSFDKSSSKFPLALNVHSTVNAKISSLGFVGFYRSPYWGVMEMQARFLGKLWSGDAHAQKALELDNTLDELLRLRTDPLIAQFPMGDYAYLMESFASAVGIKRQESTDDPEARTGIVLPSRYVYSHASSSQKEQAALALSAVSSTFNSSTRGTFVSKAIFRSLQGTWRLSRSLKSSLSTFPSGTFTGTAKFLPRFPTAPSFDSEYLYIEEGDFVTDTGMTFKASRRYVYRYREDTDTLSLWFVKTDDNLGVDYLFHEMEILIPEVQDKTNGQGKIMGWRAKSSHLCIADTYDVEYEFRFKGVNVEEWKQEYSVKGPNKDYRIKNEYRR</sequence>
<reference evidence="6 7" key="2">
    <citation type="journal article" date="2012" name="Eukaryot. Cell">
        <title>Genome update of Botrytis cinerea strains B05.10 and T4.</title>
        <authorList>
            <person name="Staats M."/>
            <person name="van Kan J.A."/>
        </authorList>
    </citation>
    <scope>NUCLEOTIDE SEQUENCE [LARGE SCALE GENOMIC DNA]</scope>
    <source>
        <strain evidence="6 7">B05.10</strain>
    </source>
</reference>
<evidence type="ECO:0000256" key="4">
    <source>
        <dbReference type="ARBA" id="ARBA00023002"/>
    </source>
</evidence>
<comment type="similarity">
    <text evidence="1">Belongs to the FMO family.</text>
</comment>
<name>A0A384JK65_BOTFB</name>
<dbReference type="EMBL" id="CP009810">
    <property type="protein sequence ID" value="ATZ50851.1"/>
    <property type="molecule type" value="Genomic_DNA"/>
</dbReference>
<dbReference type="OrthoDB" id="66881at2759"/>
<evidence type="ECO:0000313" key="6">
    <source>
        <dbReference type="EMBL" id="ATZ50851.1"/>
    </source>
</evidence>
<evidence type="ECO:0000313" key="7">
    <source>
        <dbReference type="Proteomes" id="UP000001798"/>
    </source>
</evidence>
<dbReference type="Pfam" id="PF19834">
    <property type="entry name" value="DUF6314"/>
    <property type="match status" value="1"/>
</dbReference>
<keyword evidence="2" id="KW-0285">Flavoprotein</keyword>
<accession>A0A384JK65</accession>
<keyword evidence="4" id="KW-0560">Oxidoreductase</keyword>
<protein>
    <recommendedName>
        <fullName evidence="5">DUF6314 domain-containing protein</fullName>
    </recommendedName>
</protein>
<dbReference type="VEuPathDB" id="FungiDB:Bcin06g03260"/>
<evidence type="ECO:0000259" key="5">
    <source>
        <dbReference type="Pfam" id="PF19834"/>
    </source>
</evidence>